<proteinExistence type="predicted"/>
<protein>
    <recommendedName>
        <fullName evidence="3">CEP152 CEP63 binding coiled coil domain-containing protein</fullName>
    </recommendedName>
</protein>
<accession>A0A9D3RQG3</accession>
<dbReference type="InterPro" id="IPR057659">
    <property type="entry name" value="CEP152_CC"/>
</dbReference>
<feature type="region of interest" description="Disordered" evidence="2">
    <location>
        <begin position="867"/>
        <end position="890"/>
    </location>
</feature>
<feature type="coiled-coil region" evidence="1">
    <location>
        <begin position="1000"/>
        <end position="1037"/>
    </location>
</feature>
<feature type="compositionally biased region" description="Acidic residues" evidence="2">
    <location>
        <begin position="14"/>
        <end position="24"/>
    </location>
</feature>
<feature type="compositionally biased region" description="Basic and acidic residues" evidence="2">
    <location>
        <begin position="59"/>
        <end position="69"/>
    </location>
</feature>
<evidence type="ECO:0000259" key="3">
    <source>
        <dbReference type="Pfam" id="PF25770"/>
    </source>
</evidence>
<dbReference type="PANTHER" id="PTHR10337">
    <property type="entry name" value="SHC TRANSFORMING PROTEIN"/>
    <property type="match status" value="1"/>
</dbReference>
<feature type="region of interest" description="Disordered" evidence="2">
    <location>
        <begin position="1619"/>
        <end position="1650"/>
    </location>
</feature>
<keyword evidence="1" id="KW-0175">Coiled coil</keyword>
<feature type="coiled-coil region" evidence="1">
    <location>
        <begin position="1242"/>
        <end position="1280"/>
    </location>
</feature>
<dbReference type="Pfam" id="PF25769">
    <property type="entry name" value="PLK4_bind_CEP152"/>
    <property type="match status" value="1"/>
</dbReference>
<dbReference type="GO" id="GO:0007099">
    <property type="term" value="P:centriole replication"/>
    <property type="evidence" value="ECO:0007669"/>
    <property type="project" value="TreeGrafter"/>
</dbReference>
<feature type="region of interest" description="Disordered" evidence="2">
    <location>
        <begin position="1389"/>
        <end position="1475"/>
    </location>
</feature>
<feature type="coiled-coil region" evidence="1">
    <location>
        <begin position="902"/>
        <end position="934"/>
    </location>
</feature>
<feature type="compositionally biased region" description="Basic and acidic residues" evidence="2">
    <location>
        <begin position="602"/>
        <end position="635"/>
    </location>
</feature>
<feature type="compositionally biased region" description="Polar residues" evidence="2">
    <location>
        <begin position="72"/>
        <end position="85"/>
    </location>
</feature>
<feature type="compositionally biased region" description="Basic and acidic residues" evidence="2">
    <location>
        <begin position="646"/>
        <end position="657"/>
    </location>
</feature>
<dbReference type="GO" id="GO:0005813">
    <property type="term" value="C:centrosome"/>
    <property type="evidence" value="ECO:0007669"/>
    <property type="project" value="TreeGrafter"/>
</dbReference>
<feature type="compositionally biased region" description="Low complexity" evidence="2">
    <location>
        <begin position="1626"/>
        <end position="1635"/>
    </location>
</feature>
<feature type="region of interest" description="Disordered" evidence="2">
    <location>
        <begin position="39"/>
        <end position="99"/>
    </location>
</feature>
<feature type="coiled-coil region" evidence="1">
    <location>
        <begin position="266"/>
        <end position="342"/>
    </location>
</feature>
<comment type="caution">
    <text evidence="4">The sequence shown here is derived from an EMBL/GenBank/DDBJ whole genome shotgun (WGS) entry which is preliminary data.</text>
</comment>
<keyword evidence="5" id="KW-1185">Reference proteome</keyword>
<feature type="compositionally biased region" description="Gly residues" evidence="2">
    <location>
        <begin position="871"/>
        <end position="881"/>
    </location>
</feature>
<feature type="region of interest" description="Disordered" evidence="2">
    <location>
        <begin position="1190"/>
        <end position="1219"/>
    </location>
</feature>
<reference evidence="4" key="1">
    <citation type="submission" date="2021-01" db="EMBL/GenBank/DDBJ databases">
        <title>A chromosome-scale assembly of European eel, Anguilla anguilla.</title>
        <authorList>
            <person name="Henkel C."/>
            <person name="Jong-Raadsen S.A."/>
            <person name="Dufour S."/>
            <person name="Weltzien F.-A."/>
            <person name="Palstra A.P."/>
            <person name="Pelster B."/>
            <person name="Spaink H.P."/>
            <person name="Van Den Thillart G.E."/>
            <person name="Jansen H."/>
            <person name="Zahm M."/>
            <person name="Klopp C."/>
            <person name="Cedric C."/>
            <person name="Louis A."/>
            <person name="Berthelot C."/>
            <person name="Parey E."/>
            <person name="Roest Crollius H."/>
            <person name="Montfort J."/>
            <person name="Robinson-Rechavi M."/>
            <person name="Bucao C."/>
            <person name="Bouchez O."/>
            <person name="Gislard M."/>
            <person name="Lluch J."/>
            <person name="Milhes M."/>
            <person name="Lampietro C."/>
            <person name="Lopez Roques C."/>
            <person name="Donnadieu C."/>
            <person name="Braasch I."/>
            <person name="Desvignes T."/>
            <person name="Postlethwait J."/>
            <person name="Bobe J."/>
            <person name="Guiguen Y."/>
            <person name="Dirks R."/>
        </authorList>
    </citation>
    <scope>NUCLEOTIDE SEQUENCE</scope>
    <source>
        <strain evidence="4">Tag_6206</strain>
        <tissue evidence="4">Liver</tissue>
    </source>
</reference>
<dbReference type="EMBL" id="JAFIRN010000011">
    <property type="protein sequence ID" value="KAG5839429.1"/>
    <property type="molecule type" value="Genomic_DNA"/>
</dbReference>
<feature type="region of interest" description="Disordered" evidence="2">
    <location>
        <begin position="1"/>
        <end position="25"/>
    </location>
</feature>
<evidence type="ECO:0000313" key="4">
    <source>
        <dbReference type="EMBL" id="KAG5839429.1"/>
    </source>
</evidence>
<feature type="compositionally biased region" description="Basic and acidic residues" evidence="2">
    <location>
        <begin position="1202"/>
        <end position="1214"/>
    </location>
</feature>
<dbReference type="InterPro" id="IPR057664">
    <property type="entry name" value="CEP152_PLK4_bind"/>
</dbReference>
<dbReference type="Proteomes" id="UP001044222">
    <property type="component" value="Chromosome 11"/>
</dbReference>
<evidence type="ECO:0000256" key="1">
    <source>
        <dbReference type="SAM" id="Coils"/>
    </source>
</evidence>
<feature type="compositionally biased region" description="Basic and acidic residues" evidence="2">
    <location>
        <begin position="147"/>
        <end position="156"/>
    </location>
</feature>
<gene>
    <name evidence="4" type="ORF">ANANG_G00204870</name>
</gene>
<feature type="compositionally biased region" description="Polar residues" evidence="2">
    <location>
        <begin position="1455"/>
        <end position="1466"/>
    </location>
</feature>
<feature type="compositionally biased region" description="Basic and acidic residues" evidence="2">
    <location>
        <begin position="665"/>
        <end position="679"/>
    </location>
</feature>
<name>A0A9D3RQG3_ANGAN</name>
<feature type="compositionally biased region" description="Polar residues" evidence="2">
    <location>
        <begin position="1420"/>
        <end position="1429"/>
    </location>
</feature>
<dbReference type="InterPro" id="IPR051235">
    <property type="entry name" value="CEP152/SHC-Transforming"/>
</dbReference>
<feature type="coiled-coil region" evidence="1">
    <location>
        <begin position="1063"/>
        <end position="1097"/>
    </location>
</feature>
<evidence type="ECO:0000313" key="5">
    <source>
        <dbReference type="Proteomes" id="UP001044222"/>
    </source>
</evidence>
<feature type="coiled-coil region" evidence="1">
    <location>
        <begin position="377"/>
        <end position="468"/>
    </location>
</feature>
<sequence length="1680" mass="190817">MSIDFDSVALQAQQEEEEEDYDAEDYAREQELHRLLTDLPDDMLEDSRDCSSPELEYSTCRDRNADHRTPLQWEQQPNWTDQQGVSAADDNYENGYDQEAYPYEDGAENFNGHAHLHHHAGQEYVNGHGGYAYPSLGTEESAISKDFSPEEERQHDVYPPQSGHLGEEYQHEPYLAQSGHPGAEYRQPEGQAEELDYGDQTSTRPLFQNFEGERAGESVPDHYKAHYNPAQPRMFNPEVPRQDGRFEPLQRQFLDAGQDSADHQQVAQLQILNKALSRQVEDLEQKLEDSKRKMRYLEHQFAIIKDEKEGLAVSLREAGHVMEEAREQEVQLQGKIKALELQVQAQADREHESVKKQRIAEVAVDSVKLQMAELCRSETLSRAREQHDRDLAALREQHESRTLALQQSLDSLKQALEEKTELCQRLQEQVKKVEREREEEKLERAGIINTLSQRLEESQTQCANLLQTGTAQEVSQLRIQLQQAQSLKCLNDSMNKSLQEELADLKEQITLYESGIKLGAVSLDSNGEWENELSDSYVQLGIKKANWRNGKLHRPLSAVVSDSSLPRDELVAELKAELQRFLASLKGKRKKISHLQEELDKAKSHAQDLRDQLERAEKSARDSKVRETSLEKHLETSGAGVAAQEDLAKLQKEKQHLQESIQTLERQKEEMRRSEEKLKSDNLELCTKMREMIQEFDQEKQEAAERDDVVNHVREELTREHTAQLEELSAEFQLKIQHLESQLADGSKEMLAVQECYITVCREKDALEQDLHARMEEERKSMEEELKALMGEERSRALAELRAALEEEHRAALAASRAQWAQEQEAEVLQQVQSQLAQAKAAWQDQHSKASQAAMERVEKEWRRRLEEAQGRGGAARGGGAQDRASQTDTAVSLDARLASQRLRLQREADEARARAVEEAAKRARQELQDTHLQELTQQVESAVSRARGCWLQEMTSLPEFKTHLQTQRREWEKQQEKDVAQQVSMALKEAEDSWQRTHLRKLEELEAEHHKEAESLRRQLEQLREEEQALLKVELARARTSWGREKQEEMSRLRAQNEQDYRSFLEQHRAQLEQALAQAREEADRHRAQLLLQKEAEFQRLLRARQEEWSAQQERRSRDEREQYREEALSEVRAALDALQNHLSEGPERKGQCGEGGSSASLPEGALWACVQAGCRNLLSKAVAQAKQEWKKSGQGKPGRVLKESQDQREKDACQNPTPQPCSGVCAERVGRLQRHLEKACRQLQHTVRENKASAQRLKEEHEAAIRVMEQEHQRKLQEVRRSSGGCSPYIIPQGLQAGLEEMKDQYMRAVGKIRGDMLRYLQESKERAAQMIRQEVLRERRDTARKMRRYYLSCLQELLQDAGTSQGAEKKILSAASKLAAMTKVLETPLSKRREGKTRAGQSASKAKGATTEDKSQKSLISPSDLSQAGGHKDSEGNQKSPSADANPETGPLKTTGNCSSDRTTPMGEAPCQDSLKLMKWRVPEEDGFKAPPTHFLSRTPVGGAGRNTSAAVCTGDVTAANVTMRTHSRELSGGGLFQSKAYHATEAASEPFLIKETPVRDEGSHSDWSAISMGAHFNHLFPNTNRAQSFQLDAPSSASVSDTDEDDFRTIAVTAKPDFRGVPRGSSGSRSRPGPREPTPGSEGERLRRFCSKNLFSELKGCQQDSGFDSPLSLLHK</sequence>
<organism evidence="4 5">
    <name type="scientific">Anguilla anguilla</name>
    <name type="common">European freshwater eel</name>
    <name type="synonym">Muraena anguilla</name>
    <dbReference type="NCBI Taxonomy" id="7936"/>
    <lineage>
        <taxon>Eukaryota</taxon>
        <taxon>Metazoa</taxon>
        <taxon>Chordata</taxon>
        <taxon>Craniata</taxon>
        <taxon>Vertebrata</taxon>
        <taxon>Euteleostomi</taxon>
        <taxon>Actinopterygii</taxon>
        <taxon>Neopterygii</taxon>
        <taxon>Teleostei</taxon>
        <taxon>Anguilliformes</taxon>
        <taxon>Anguillidae</taxon>
        <taxon>Anguilla</taxon>
    </lineage>
</organism>
<feature type="region of interest" description="Disordered" evidence="2">
    <location>
        <begin position="602"/>
        <end position="679"/>
    </location>
</feature>
<dbReference type="PANTHER" id="PTHR10337:SF6">
    <property type="entry name" value="CENTROSOMAL PROTEIN OF 152 KDA"/>
    <property type="match status" value="1"/>
</dbReference>
<evidence type="ECO:0000256" key="2">
    <source>
        <dbReference type="SAM" id="MobiDB-lite"/>
    </source>
</evidence>
<feature type="domain" description="CEP152 CEP63 binding coiled coil" evidence="3">
    <location>
        <begin position="1301"/>
        <end position="1351"/>
    </location>
</feature>
<dbReference type="Pfam" id="PF25770">
    <property type="entry name" value="CC_CEP63-bind_CEP152"/>
    <property type="match status" value="1"/>
</dbReference>
<feature type="region of interest" description="Disordered" evidence="2">
    <location>
        <begin position="146"/>
        <end position="197"/>
    </location>
</feature>